<accession>A0AAW9RS62</accession>
<feature type="transmembrane region" description="Helical" evidence="1">
    <location>
        <begin position="158"/>
        <end position="182"/>
    </location>
</feature>
<dbReference type="Pfam" id="PF13386">
    <property type="entry name" value="DsbD_2"/>
    <property type="match status" value="1"/>
</dbReference>
<feature type="domain" description="Urease accessory protein UreH-like transmembrane" evidence="2">
    <location>
        <begin position="4"/>
        <end position="204"/>
    </location>
</feature>
<keyword evidence="1" id="KW-0812">Transmembrane</keyword>
<evidence type="ECO:0000313" key="3">
    <source>
        <dbReference type="EMBL" id="MEN7546407.1"/>
    </source>
</evidence>
<proteinExistence type="predicted"/>
<organism evidence="3 4">
    <name type="scientific">Rapidithrix thailandica</name>
    <dbReference type="NCBI Taxonomy" id="413964"/>
    <lineage>
        <taxon>Bacteria</taxon>
        <taxon>Pseudomonadati</taxon>
        <taxon>Bacteroidota</taxon>
        <taxon>Cytophagia</taxon>
        <taxon>Cytophagales</taxon>
        <taxon>Flammeovirgaceae</taxon>
        <taxon>Rapidithrix</taxon>
    </lineage>
</organism>
<feature type="transmembrane region" description="Helical" evidence="1">
    <location>
        <begin position="6"/>
        <end position="28"/>
    </location>
</feature>
<dbReference type="RefSeq" id="WP_346819194.1">
    <property type="nucleotide sequence ID" value="NZ_JBDKWZ010000001.1"/>
</dbReference>
<comment type="caution">
    <text evidence="3">The sequence shown here is derived from an EMBL/GenBank/DDBJ whole genome shotgun (WGS) entry which is preliminary data.</text>
</comment>
<reference evidence="3 4" key="1">
    <citation type="submission" date="2024-04" db="EMBL/GenBank/DDBJ databases">
        <title>Novel genus in family Flammeovirgaceae.</title>
        <authorList>
            <person name="Nguyen T.H."/>
            <person name="Vuong T.Q."/>
            <person name="Le H."/>
            <person name="Kim S.-G."/>
        </authorList>
    </citation>
    <scope>NUCLEOTIDE SEQUENCE [LARGE SCALE GENOMIC DNA]</scope>
    <source>
        <strain evidence="3 4">JCM 23209</strain>
    </source>
</reference>
<feature type="transmembrane region" description="Helical" evidence="1">
    <location>
        <begin position="49"/>
        <end position="68"/>
    </location>
</feature>
<evidence type="ECO:0000259" key="2">
    <source>
        <dbReference type="Pfam" id="PF13386"/>
    </source>
</evidence>
<keyword evidence="1" id="KW-0472">Membrane</keyword>
<evidence type="ECO:0000256" key="1">
    <source>
        <dbReference type="SAM" id="Phobius"/>
    </source>
</evidence>
<gene>
    <name evidence="3" type="ORF">AAG747_00715</name>
</gene>
<evidence type="ECO:0000313" key="4">
    <source>
        <dbReference type="Proteomes" id="UP001403385"/>
    </source>
</evidence>
<name>A0AAW9RS62_9BACT</name>
<dbReference type="AlphaFoldDB" id="A0AAW9RS62"/>
<dbReference type="PANTHER" id="PTHR42208">
    <property type="entry name" value="HEAVY METAL TRANSPORTER-RELATED"/>
    <property type="match status" value="1"/>
</dbReference>
<feature type="transmembrane region" description="Helical" evidence="1">
    <location>
        <begin position="74"/>
        <end position="92"/>
    </location>
</feature>
<dbReference type="InterPro" id="IPR039447">
    <property type="entry name" value="UreH-like_TM_dom"/>
</dbReference>
<dbReference type="PANTHER" id="PTHR42208:SF1">
    <property type="entry name" value="HEAVY METAL TRANSPORTER"/>
    <property type="match status" value="1"/>
</dbReference>
<keyword evidence="4" id="KW-1185">Reference proteome</keyword>
<feature type="transmembrane region" description="Helical" evidence="1">
    <location>
        <begin position="194"/>
        <end position="211"/>
    </location>
</feature>
<dbReference type="EMBL" id="JBDKWZ010000001">
    <property type="protein sequence ID" value="MEN7546407.1"/>
    <property type="molecule type" value="Genomic_DNA"/>
</dbReference>
<keyword evidence="1" id="KW-1133">Transmembrane helix</keyword>
<feature type="transmembrane region" description="Helical" evidence="1">
    <location>
        <begin position="124"/>
        <end position="146"/>
    </location>
</feature>
<protein>
    <submittedName>
        <fullName evidence="3">Sulfite exporter TauE/SafE family protein</fullName>
    </submittedName>
</protein>
<sequence length="233" mass="25861">MVWTAFLLGMMGSFHCLGMCGPIALAIQGKTQNTWKLLIERLLYNLGRAFTYSLLGAIAGLIGQSLAFVLGYQLYITFLLGVFMLCVGLFAINPDHLLSRLPLIGSWMNWVRQQLGLYLKKAGFSTYFTIGMLNGFLPCGLVYMGLTGALASGNALNGMGYMFLFGLGTLPMMFSVAVAGKFVQLHIRNLVKKLYPVLFIAMGVFFMYRAWHIHQQSGQLLSGRNPQQEMLCQ</sequence>
<dbReference type="Proteomes" id="UP001403385">
    <property type="component" value="Unassembled WGS sequence"/>
</dbReference>